<reference evidence="4" key="1">
    <citation type="journal article" date="2020" name="Stud. Mycol.">
        <title>101 Dothideomycetes genomes: a test case for predicting lifestyles and emergence of pathogens.</title>
        <authorList>
            <person name="Haridas S."/>
            <person name="Albert R."/>
            <person name="Binder M."/>
            <person name="Bloem J."/>
            <person name="Labutti K."/>
            <person name="Salamov A."/>
            <person name="Andreopoulos B."/>
            <person name="Baker S."/>
            <person name="Barry K."/>
            <person name="Bills G."/>
            <person name="Bluhm B."/>
            <person name="Cannon C."/>
            <person name="Castanera R."/>
            <person name="Culley D."/>
            <person name="Daum C."/>
            <person name="Ezra D."/>
            <person name="Gonzalez J."/>
            <person name="Henrissat B."/>
            <person name="Kuo A."/>
            <person name="Liang C."/>
            <person name="Lipzen A."/>
            <person name="Lutzoni F."/>
            <person name="Magnuson J."/>
            <person name="Mondo S."/>
            <person name="Nolan M."/>
            <person name="Ohm R."/>
            <person name="Pangilinan J."/>
            <person name="Park H.-J."/>
            <person name="Ramirez L."/>
            <person name="Alfaro M."/>
            <person name="Sun H."/>
            <person name="Tritt A."/>
            <person name="Yoshinaga Y."/>
            <person name="Zwiers L.-H."/>
            <person name="Turgeon B."/>
            <person name="Goodwin S."/>
            <person name="Spatafora J."/>
            <person name="Crous P."/>
            <person name="Grigoriev I."/>
        </authorList>
    </citation>
    <scope>NUCLEOTIDE SEQUENCE</scope>
    <source>
        <strain evidence="4">CBS 207.26</strain>
    </source>
</reference>
<evidence type="ECO:0000256" key="1">
    <source>
        <dbReference type="ARBA" id="ARBA00022737"/>
    </source>
</evidence>
<dbReference type="InterPro" id="IPR056884">
    <property type="entry name" value="NPHP3-like_N"/>
</dbReference>
<evidence type="ECO:0000259" key="2">
    <source>
        <dbReference type="Pfam" id="PF24883"/>
    </source>
</evidence>
<dbReference type="SUPFAM" id="SSF52540">
    <property type="entry name" value="P-loop containing nucleoside triphosphate hydrolases"/>
    <property type="match status" value="1"/>
</dbReference>
<proteinExistence type="predicted"/>
<dbReference type="AlphaFoldDB" id="A0A6A6E226"/>
<evidence type="ECO:0000313" key="5">
    <source>
        <dbReference type="Proteomes" id="UP000800200"/>
    </source>
</evidence>
<name>A0A6A6E226_9PEZI</name>
<dbReference type="PANTHER" id="PTHR10039">
    <property type="entry name" value="AMELOGENIN"/>
    <property type="match status" value="1"/>
</dbReference>
<sequence>MELLTAIGLAANIVQFVEFGARLLSEANEVYHSTTGLTNEHVELQDIAENLKQMVNRLNTPYHDLSRKSLSSFHPAGVEINGIASSAKTVADDLIAVIQKLKVNDASKRGWRSFRQALSTLWNKDKIENLQKRLDALRNQLSAHTIIYICSLQNSLVVDLKDLKEYCEDINSARKDTVKQLLNSLQEVKEIMQKTTKENLDRIDETIRESKLALKVFNQERQILESLLFDTMHHRYHAITDAHRRTFDWIFEPRISADPRSRIEFKNWLLFESGIFWVSGKPGSGKSTLMKYICDSPQTKACLETWAQNDRLATAAFYFWMAGTEMQRSQRGLLQQLLFEILRECPDFISTLCPDRWMGSARDDWSLTELRTAFEGLQSLTFNTKICFFIDGLDEYDGDHLELMKIFQSLAKVENIKLCVSSRPWPCFEDSFGIDAPHKLYLQDWTVEDINRFAQDKLEEIPGFIILRQERQTYAELVSDISRKAQGVFLWVFLVVKSLRDGLTNGDSLALLRQRLEDIPSDLEPFFDKLINSVDKIYQRQMAVTFEVAIRAPEPLSMLTYWFLEEEDIEAVYHAAETSLNTEQPDTHTIEDRMIRRLNGRYKGLLEAVGVPGTRKVNFIHRTVRDYLRTRTVHRLFAQTDLSACTKAFKAILAHAKYCRQGRRRFNSQDLEHFIIFARWAERDCGDLDWDAVDEVGRIASRWFAGYDMRFLCEAIRFGFTSYLDRLLSQDHTFIRRLEEPMLRAALETQIDIVNRVFGIHSSYDMLCWLLRNGANPNVETSHGPLFLEFVSEGGMQARRRQVPYAYSQWEQSLSILLRFGADFKGIFSETKFISALPYIGRAQDMHHDLAAAVLHHKEGTFQMNLHRHLNVYSTFFEHGLDPNCSLLNCTLWELWLWYITEWQTDHGLLEEVCIRAMKLFLSYNASPFQWVSFNTDRIGGTWSVSGIVDTFFTEEARNELRPVLDAAMRRWRERRARSPDSTKRVIEDSQNWVDDGHDSKRVAVSRVGGSFN</sequence>
<evidence type="ECO:0000259" key="3">
    <source>
        <dbReference type="Pfam" id="PF25053"/>
    </source>
</evidence>
<dbReference type="Gene3D" id="3.40.50.300">
    <property type="entry name" value="P-loop containing nucleotide triphosphate hydrolases"/>
    <property type="match status" value="1"/>
</dbReference>
<dbReference type="Proteomes" id="UP000800200">
    <property type="component" value="Unassembled WGS sequence"/>
</dbReference>
<accession>A0A6A6E226</accession>
<evidence type="ECO:0000313" key="4">
    <source>
        <dbReference type="EMBL" id="KAF2183956.1"/>
    </source>
</evidence>
<dbReference type="Pfam" id="PF25053">
    <property type="entry name" value="DUF7791"/>
    <property type="match status" value="1"/>
</dbReference>
<feature type="domain" description="DUF7791" evidence="3">
    <location>
        <begin position="533"/>
        <end position="660"/>
    </location>
</feature>
<feature type="domain" description="Nephrocystin 3-like N-terminal" evidence="2">
    <location>
        <begin position="263"/>
        <end position="423"/>
    </location>
</feature>
<evidence type="ECO:0008006" key="6">
    <source>
        <dbReference type="Google" id="ProtNLM"/>
    </source>
</evidence>
<gene>
    <name evidence="4" type="ORF">K469DRAFT_634657</name>
</gene>
<keyword evidence="1" id="KW-0677">Repeat</keyword>
<dbReference type="InterPro" id="IPR027417">
    <property type="entry name" value="P-loop_NTPase"/>
</dbReference>
<dbReference type="InterPro" id="IPR056693">
    <property type="entry name" value="DUF7791"/>
</dbReference>
<dbReference type="PANTHER" id="PTHR10039:SF5">
    <property type="entry name" value="NACHT DOMAIN-CONTAINING PROTEIN"/>
    <property type="match status" value="1"/>
</dbReference>
<protein>
    <recommendedName>
        <fullName evidence="6">NACHT domain-containing protein</fullName>
    </recommendedName>
</protein>
<keyword evidence="5" id="KW-1185">Reference proteome</keyword>
<dbReference type="EMBL" id="ML994640">
    <property type="protein sequence ID" value="KAF2183956.1"/>
    <property type="molecule type" value="Genomic_DNA"/>
</dbReference>
<dbReference type="OrthoDB" id="443402at2759"/>
<organism evidence="4 5">
    <name type="scientific">Zopfia rhizophila CBS 207.26</name>
    <dbReference type="NCBI Taxonomy" id="1314779"/>
    <lineage>
        <taxon>Eukaryota</taxon>
        <taxon>Fungi</taxon>
        <taxon>Dikarya</taxon>
        <taxon>Ascomycota</taxon>
        <taxon>Pezizomycotina</taxon>
        <taxon>Dothideomycetes</taxon>
        <taxon>Dothideomycetes incertae sedis</taxon>
        <taxon>Zopfiaceae</taxon>
        <taxon>Zopfia</taxon>
    </lineage>
</organism>
<dbReference type="Pfam" id="PF24883">
    <property type="entry name" value="NPHP3_N"/>
    <property type="match status" value="1"/>
</dbReference>